<proteinExistence type="predicted"/>
<protein>
    <recommendedName>
        <fullName evidence="4">FAR1 domain-containing protein</fullName>
    </recommendedName>
</protein>
<accession>A0A2V5HTG1</accession>
<dbReference type="OMA" id="WEFFVEN"/>
<evidence type="ECO:0000313" key="2">
    <source>
        <dbReference type="EMBL" id="PYI19590.1"/>
    </source>
</evidence>
<evidence type="ECO:0000256" key="1">
    <source>
        <dbReference type="SAM" id="MobiDB-lite"/>
    </source>
</evidence>
<feature type="region of interest" description="Disordered" evidence="1">
    <location>
        <begin position="137"/>
        <end position="210"/>
    </location>
</feature>
<keyword evidence="3" id="KW-1185">Reference proteome</keyword>
<feature type="compositionally biased region" description="Acidic residues" evidence="1">
    <location>
        <begin position="171"/>
        <end position="181"/>
    </location>
</feature>
<feature type="region of interest" description="Disordered" evidence="1">
    <location>
        <begin position="1"/>
        <end position="39"/>
    </location>
</feature>
<feature type="compositionally biased region" description="Pro residues" evidence="1">
    <location>
        <begin position="22"/>
        <end position="39"/>
    </location>
</feature>
<dbReference type="EMBL" id="KZ825133">
    <property type="protein sequence ID" value="PYI19590.1"/>
    <property type="molecule type" value="Genomic_DNA"/>
</dbReference>
<dbReference type="Proteomes" id="UP000249829">
    <property type="component" value="Unassembled WGS sequence"/>
</dbReference>
<evidence type="ECO:0000313" key="3">
    <source>
        <dbReference type="Proteomes" id="UP000249829"/>
    </source>
</evidence>
<dbReference type="STRING" id="1450538.A0A2V5HTG1"/>
<name>A0A2V5HTG1_ASPV1</name>
<feature type="compositionally biased region" description="Low complexity" evidence="1">
    <location>
        <begin position="193"/>
        <end position="203"/>
    </location>
</feature>
<organism evidence="2 3">
    <name type="scientific">Aspergillus violaceofuscus (strain CBS 115571)</name>
    <dbReference type="NCBI Taxonomy" id="1450538"/>
    <lineage>
        <taxon>Eukaryota</taxon>
        <taxon>Fungi</taxon>
        <taxon>Dikarya</taxon>
        <taxon>Ascomycota</taxon>
        <taxon>Pezizomycotina</taxon>
        <taxon>Eurotiomycetes</taxon>
        <taxon>Eurotiomycetidae</taxon>
        <taxon>Eurotiales</taxon>
        <taxon>Aspergillaceae</taxon>
        <taxon>Aspergillus</taxon>
    </lineage>
</organism>
<evidence type="ECO:0008006" key="4">
    <source>
        <dbReference type="Google" id="ProtNLM"/>
    </source>
</evidence>
<gene>
    <name evidence="2" type="ORF">BO99DRAFT_442988</name>
</gene>
<dbReference type="AlphaFoldDB" id="A0A2V5HTG1"/>
<sequence>MATATATATPASPFNCFAVAPPTDPNAPPPPPPDPSMLQLPPPLEGWYVTWEEAFGKSQAFAESHGYRLVKKRSSRGETGGNQLKALYLICDRGIFKPSVAKIRKRPNRKRIGCPFDMSILWNSRQGLYQVRVRNPLHNHGPREKTPPREPSPGSNLPFLSEELPPRLGEEENEEEREGDGDGGTPSAESDAQQQQQQQQQQQPSKPAVKRIKVRGLRDVAVKAYCEWQESYVQSPLLKAEFRKARDVALENGLDLEQMHLDQDWEFFVENGVKKGIARRFIEDIGEWARLFEELSGN</sequence>
<reference evidence="2 3" key="1">
    <citation type="submission" date="2018-02" db="EMBL/GenBank/DDBJ databases">
        <title>The genomes of Aspergillus section Nigri reveals drivers in fungal speciation.</title>
        <authorList>
            <consortium name="DOE Joint Genome Institute"/>
            <person name="Vesth T.C."/>
            <person name="Nybo J."/>
            <person name="Theobald S."/>
            <person name="Brandl J."/>
            <person name="Frisvad J.C."/>
            <person name="Nielsen K.F."/>
            <person name="Lyhne E.K."/>
            <person name="Kogle M.E."/>
            <person name="Kuo A."/>
            <person name="Riley R."/>
            <person name="Clum A."/>
            <person name="Nolan M."/>
            <person name="Lipzen A."/>
            <person name="Salamov A."/>
            <person name="Henrissat B."/>
            <person name="Wiebenga A."/>
            <person name="De vries R.P."/>
            <person name="Grigoriev I.V."/>
            <person name="Mortensen U.H."/>
            <person name="Andersen M.R."/>
            <person name="Baker S.E."/>
        </authorList>
    </citation>
    <scope>NUCLEOTIDE SEQUENCE [LARGE SCALE GENOMIC DNA]</scope>
    <source>
        <strain evidence="2 3">CBS 115571</strain>
    </source>
</reference>